<keyword evidence="2" id="KW-0815">Transposition</keyword>
<evidence type="ECO:0000256" key="1">
    <source>
        <dbReference type="ARBA" id="ARBA00002286"/>
    </source>
</evidence>
<dbReference type="InterPro" id="IPR036397">
    <property type="entry name" value="RNaseH_sf"/>
</dbReference>
<dbReference type="InterPro" id="IPR032874">
    <property type="entry name" value="DDE_dom"/>
</dbReference>
<evidence type="ECO:0000259" key="5">
    <source>
        <dbReference type="Pfam" id="PF13610"/>
    </source>
</evidence>
<evidence type="ECO:0000313" key="6">
    <source>
        <dbReference type="EMBL" id="SUZ33786.1"/>
    </source>
</evidence>
<proteinExistence type="predicted"/>
<dbReference type="InterPro" id="IPR047930">
    <property type="entry name" value="Transpos_IS6"/>
</dbReference>
<name>A0A3B0N175_9RHOB</name>
<evidence type="ECO:0000256" key="4">
    <source>
        <dbReference type="ARBA" id="ARBA00023172"/>
    </source>
</evidence>
<evidence type="ECO:0000313" key="7">
    <source>
        <dbReference type="Proteomes" id="UP000272908"/>
    </source>
</evidence>
<feature type="domain" description="DDE" evidence="5">
    <location>
        <begin position="123"/>
        <end position="252"/>
    </location>
</feature>
<dbReference type="Gene3D" id="3.30.420.10">
    <property type="entry name" value="Ribonuclease H-like superfamily/Ribonuclease H"/>
    <property type="match status" value="1"/>
</dbReference>
<evidence type="ECO:0000256" key="3">
    <source>
        <dbReference type="ARBA" id="ARBA00023125"/>
    </source>
</evidence>
<dbReference type="Proteomes" id="UP000272908">
    <property type="component" value="Unassembled WGS sequence"/>
</dbReference>
<dbReference type="GO" id="GO:0006310">
    <property type="term" value="P:DNA recombination"/>
    <property type="evidence" value="ECO:0007669"/>
    <property type="project" value="UniProtKB-KW"/>
</dbReference>
<dbReference type="PANTHER" id="PTHR35528">
    <property type="entry name" value="BLL1675 PROTEIN"/>
    <property type="match status" value="1"/>
</dbReference>
<reference evidence="7" key="1">
    <citation type="submission" date="2018-08" db="EMBL/GenBank/DDBJ databases">
        <authorList>
            <person name="Rodrigo-Torres L."/>
            <person name="Arahal R. D."/>
            <person name="Lucena T."/>
        </authorList>
    </citation>
    <scope>NUCLEOTIDE SEQUENCE [LARGE SCALE GENOMIC DNA]</scope>
    <source>
        <strain evidence="7">CECT 7235</strain>
    </source>
</reference>
<gene>
    <name evidence="6" type="ORF">ROE7235_03561</name>
</gene>
<keyword evidence="4" id="KW-0233">DNA recombination</keyword>
<dbReference type="InterPro" id="IPR052183">
    <property type="entry name" value="IS_Transposase"/>
</dbReference>
<dbReference type="EMBL" id="UIHC01000074">
    <property type="protein sequence ID" value="SUZ33786.1"/>
    <property type="molecule type" value="Genomic_DNA"/>
</dbReference>
<evidence type="ECO:0000256" key="2">
    <source>
        <dbReference type="ARBA" id="ARBA00022578"/>
    </source>
</evidence>
<dbReference type="GO" id="GO:0032196">
    <property type="term" value="P:transposition"/>
    <property type="evidence" value="ECO:0007669"/>
    <property type="project" value="UniProtKB-KW"/>
</dbReference>
<dbReference type="Pfam" id="PF13610">
    <property type="entry name" value="DDE_Tnp_IS240"/>
    <property type="match status" value="1"/>
</dbReference>
<dbReference type="GO" id="GO:0003677">
    <property type="term" value="F:DNA binding"/>
    <property type="evidence" value="ECO:0007669"/>
    <property type="project" value="UniProtKB-KW"/>
</dbReference>
<organism evidence="6 7">
    <name type="scientific">Roseinatronobacter ekhonensis</name>
    <dbReference type="NCBI Taxonomy" id="254356"/>
    <lineage>
        <taxon>Bacteria</taxon>
        <taxon>Pseudomonadati</taxon>
        <taxon>Pseudomonadota</taxon>
        <taxon>Alphaproteobacteria</taxon>
        <taxon>Rhodobacterales</taxon>
        <taxon>Paracoccaceae</taxon>
        <taxon>Roseinatronobacter</taxon>
    </lineage>
</organism>
<protein>
    <recommendedName>
        <fullName evidence="5">DDE domain-containing protein</fullName>
    </recommendedName>
</protein>
<dbReference type="AlphaFoldDB" id="A0A3B0N175"/>
<dbReference type="SUPFAM" id="SSF53098">
    <property type="entry name" value="Ribonuclease H-like"/>
    <property type="match status" value="1"/>
</dbReference>
<sequence>MPKQPAFPGLRDAMKKKQTRRELFLAGLVKGTQLAGGVYTPYPARMEKRDPFKYFKTSREIIRLAVMLYVRFPLSLRNVEDLLHERGIDVTHEAVRYWWHRFGPMFAAEIKKHRIAGMKSSRWRWHLDEVFVKINGERHYLWRAVDHEGEVLESFVTKSRDKKAALKFLKKAMRKHGRPEVIVTDKLRSYGAALKEIGAADRQETSRWLNNRAENSHLPFRRRERAMLRFRRMRSLQKFASVHASVYNLFNQERSLSSRQNFKRNRAAALAEWRGLCTA</sequence>
<dbReference type="NCBIfam" id="NF033587">
    <property type="entry name" value="transpos_IS6"/>
    <property type="match status" value="1"/>
</dbReference>
<comment type="function">
    <text evidence="1">Involved in the transposition of the insertion sequence.</text>
</comment>
<dbReference type="PANTHER" id="PTHR35528:SF3">
    <property type="entry name" value="BLL1675 PROTEIN"/>
    <property type="match status" value="1"/>
</dbReference>
<accession>A0A3B0N175</accession>
<keyword evidence="3" id="KW-0238">DNA-binding</keyword>
<dbReference type="InterPro" id="IPR012337">
    <property type="entry name" value="RNaseH-like_sf"/>
</dbReference>
<keyword evidence="7" id="KW-1185">Reference proteome</keyword>